<accession>A0A0N5B2Z7</accession>
<dbReference type="SUPFAM" id="SSF55486">
    <property type="entry name" value="Metalloproteases ('zincins'), catalytic domain"/>
    <property type="match status" value="1"/>
</dbReference>
<dbReference type="GO" id="GO:0016485">
    <property type="term" value="P:protein processing"/>
    <property type="evidence" value="ECO:0007669"/>
    <property type="project" value="TreeGrafter"/>
</dbReference>
<dbReference type="InterPro" id="IPR000718">
    <property type="entry name" value="Peptidase_M13"/>
</dbReference>
<dbReference type="AlphaFoldDB" id="A0A0N5B2Z7"/>
<sequence>MKNCYDNIGINYNDYIANIIKTIKHYKALSDANDDNLNTCRVKIFQHDIFNDLAIYRNAVYFGKSNSFFFTSDYHNEPSFSRNFPMSPNYGNTGYTIGHEILHTFDNGNYDRILEGDSRNKFNITQMLVKNFEEKIKCFVKQYDENIADNGGLKIAHRAFMKYLQSIDNIDLIVPGLGKYTKEQLFFISYGKKRCEYRSKDKLEKQINTSKHAPSEIRTNIALSNYKPFSDAFNCPVNSRMNPEYKCELWKNH</sequence>
<dbReference type="Gene3D" id="3.40.390.10">
    <property type="entry name" value="Collagenase (Catalytic Domain)"/>
    <property type="match status" value="1"/>
</dbReference>
<feature type="domain" description="Peptidase M13 C-terminal" evidence="1">
    <location>
        <begin position="144"/>
        <end position="249"/>
    </location>
</feature>
<dbReference type="WBParaSite" id="SPAL_0000044800.1">
    <property type="protein sequence ID" value="SPAL_0000044800.1"/>
    <property type="gene ID" value="SPAL_0000044800"/>
</dbReference>
<dbReference type="GO" id="GO:0004222">
    <property type="term" value="F:metalloendopeptidase activity"/>
    <property type="evidence" value="ECO:0007669"/>
    <property type="project" value="InterPro"/>
</dbReference>
<organism evidence="2 3">
    <name type="scientific">Strongyloides papillosus</name>
    <name type="common">Intestinal threadworm</name>
    <dbReference type="NCBI Taxonomy" id="174720"/>
    <lineage>
        <taxon>Eukaryota</taxon>
        <taxon>Metazoa</taxon>
        <taxon>Ecdysozoa</taxon>
        <taxon>Nematoda</taxon>
        <taxon>Chromadorea</taxon>
        <taxon>Rhabditida</taxon>
        <taxon>Tylenchina</taxon>
        <taxon>Panagrolaimomorpha</taxon>
        <taxon>Strongyloidoidea</taxon>
        <taxon>Strongyloididae</taxon>
        <taxon>Strongyloides</taxon>
    </lineage>
</organism>
<evidence type="ECO:0000259" key="1">
    <source>
        <dbReference type="Pfam" id="PF01431"/>
    </source>
</evidence>
<reference evidence="3" key="1">
    <citation type="submission" date="2017-02" db="UniProtKB">
        <authorList>
            <consortium name="WormBaseParasite"/>
        </authorList>
    </citation>
    <scope>IDENTIFICATION</scope>
</reference>
<dbReference type="InterPro" id="IPR018497">
    <property type="entry name" value="Peptidase_M13_C"/>
</dbReference>
<proteinExistence type="predicted"/>
<protein>
    <submittedName>
        <fullName evidence="3">Peptidase_M13 domain-containing protein</fullName>
    </submittedName>
</protein>
<dbReference type="Pfam" id="PF01431">
    <property type="entry name" value="Peptidase_M13"/>
    <property type="match status" value="1"/>
</dbReference>
<dbReference type="Proteomes" id="UP000046392">
    <property type="component" value="Unplaced"/>
</dbReference>
<dbReference type="PANTHER" id="PTHR11733:SF164">
    <property type="entry name" value="NEPRILYSIN"/>
    <property type="match status" value="1"/>
</dbReference>
<name>A0A0N5B2Z7_STREA</name>
<evidence type="ECO:0000313" key="2">
    <source>
        <dbReference type="Proteomes" id="UP000046392"/>
    </source>
</evidence>
<evidence type="ECO:0000313" key="3">
    <source>
        <dbReference type="WBParaSite" id="SPAL_0000044800.1"/>
    </source>
</evidence>
<keyword evidence="2" id="KW-1185">Reference proteome</keyword>
<dbReference type="GO" id="GO:0005886">
    <property type="term" value="C:plasma membrane"/>
    <property type="evidence" value="ECO:0007669"/>
    <property type="project" value="TreeGrafter"/>
</dbReference>
<dbReference type="PANTHER" id="PTHR11733">
    <property type="entry name" value="ZINC METALLOPROTEASE FAMILY M13 NEPRILYSIN-RELATED"/>
    <property type="match status" value="1"/>
</dbReference>
<dbReference type="InterPro" id="IPR024079">
    <property type="entry name" value="MetalloPept_cat_dom_sf"/>
</dbReference>
<dbReference type="PROSITE" id="PS51885">
    <property type="entry name" value="NEPRILYSIN"/>
    <property type="match status" value="1"/>
</dbReference>